<reference evidence="1" key="1">
    <citation type="submission" date="2024-03" db="EMBL/GenBank/DDBJ databases">
        <title>Human intestinal bacterial collection.</title>
        <authorList>
            <person name="Pauvert C."/>
            <person name="Hitch T.C.A."/>
            <person name="Clavel T."/>
        </authorList>
    </citation>
    <scope>NUCLEOTIDE SEQUENCE</scope>
    <source>
        <strain evidence="1">CLA-AA-H227</strain>
    </source>
</reference>
<accession>A0ACC6SGR4</accession>
<gene>
    <name evidence="1" type="ORF">WMO40_20490</name>
</gene>
<dbReference type="EMBL" id="JBBMEW010000027">
    <property type="protein sequence ID" value="MEQ2529056.1"/>
    <property type="molecule type" value="Genomic_DNA"/>
</dbReference>
<evidence type="ECO:0000313" key="1">
    <source>
        <dbReference type="EMBL" id="MEQ2529056.1"/>
    </source>
</evidence>
<proteinExistence type="predicted"/>
<protein>
    <submittedName>
        <fullName evidence="1">DUF6744 family protein</fullName>
    </submittedName>
</protein>
<organism evidence="1 2">
    <name type="scientific">Robertmurraya yapensis</name>
    <name type="common">ex Hitch et al 2024</name>
    <dbReference type="NCBI Taxonomy" id="3133160"/>
    <lineage>
        <taxon>Bacteria</taxon>
        <taxon>Bacillati</taxon>
        <taxon>Bacillota</taxon>
        <taxon>Bacilli</taxon>
        <taxon>Bacillales</taxon>
        <taxon>Bacillaceae</taxon>
        <taxon>Robertmurraya</taxon>
    </lineage>
</organism>
<name>A0ACC6SGR4_9BACI</name>
<evidence type="ECO:0000313" key="2">
    <source>
        <dbReference type="Proteomes" id="UP001439875"/>
    </source>
</evidence>
<keyword evidence="2" id="KW-1185">Reference proteome</keyword>
<sequence length="314" mass="35608">MAMDLSRVAAIESEKDQSIIGHLCWYSVGEDNYDRNELRKALLQNGFEESDLPNEIRATDAFRRATKDIETKRVETNKEGVYKNYIVRNVCTNEQFIQRNIVEETVDSKGQKLSYQENEAILLFNRNNENISKAVINAGGMAEELAEEACKLFELYKTCHNGQAVRYMANDILKTMSPTPVRPSGGVYFIPAKHEDKLRRLVNLISSLSKGEAFMIPLIKTDENQDMLQRKLLEHLHSTLTSCQDLAKQNEVPAAQFKLLANEAKRVISDLADYREIVGDALTKMESYQELIKGAISALLDKAAEKGDKRKKNN</sequence>
<dbReference type="Proteomes" id="UP001439875">
    <property type="component" value="Unassembled WGS sequence"/>
</dbReference>
<comment type="caution">
    <text evidence="1">The sequence shown here is derived from an EMBL/GenBank/DDBJ whole genome shotgun (WGS) entry which is preliminary data.</text>
</comment>